<gene>
    <name evidence="1" type="ORF">NDU88_007511</name>
</gene>
<name>A0AAV7QPC5_PLEWA</name>
<dbReference type="EMBL" id="JANPWB010000010">
    <property type="protein sequence ID" value="KAJ1141176.1"/>
    <property type="molecule type" value="Genomic_DNA"/>
</dbReference>
<sequence>MTGVESQHVPAFELQCSGHGEAATLMVILRRAGSSALLSASSAAVSVRLPIWTPRPGARDSNSPFTISSCGWSRAGAVHDNVYFPAPSPPASPRERLFAPDCIGSLMTLGGLD</sequence>
<protein>
    <submittedName>
        <fullName evidence="1">Uncharacterized protein</fullName>
    </submittedName>
</protein>
<dbReference type="Proteomes" id="UP001066276">
    <property type="component" value="Chromosome 6"/>
</dbReference>
<reference evidence="1" key="1">
    <citation type="journal article" date="2022" name="bioRxiv">
        <title>Sequencing and chromosome-scale assembly of the giantPleurodeles waltlgenome.</title>
        <authorList>
            <person name="Brown T."/>
            <person name="Elewa A."/>
            <person name="Iarovenko S."/>
            <person name="Subramanian E."/>
            <person name="Araus A.J."/>
            <person name="Petzold A."/>
            <person name="Susuki M."/>
            <person name="Suzuki K.-i.T."/>
            <person name="Hayashi T."/>
            <person name="Toyoda A."/>
            <person name="Oliveira C."/>
            <person name="Osipova E."/>
            <person name="Leigh N.D."/>
            <person name="Simon A."/>
            <person name="Yun M.H."/>
        </authorList>
    </citation>
    <scope>NUCLEOTIDE SEQUENCE</scope>
    <source>
        <strain evidence="1">20211129_DDA</strain>
        <tissue evidence="1">Liver</tissue>
    </source>
</reference>
<evidence type="ECO:0000313" key="1">
    <source>
        <dbReference type="EMBL" id="KAJ1141176.1"/>
    </source>
</evidence>
<keyword evidence="2" id="KW-1185">Reference proteome</keyword>
<proteinExistence type="predicted"/>
<evidence type="ECO:0000313" key="2">
    <source>
        <dbReference type="Proteomes" id="UP001066276"/>
    </source>
</evidence>
<comment type="caution">
    <text evidence="1">The sequence shown here is derived from an EMBL/GenBank/DDBJ whole genome shotgun (WGS) entry which is preliminary data.</text>
</comment>
<dbReference type="AlphaFoldDB" id="A0AAV7QPC5"/>
<organism evidence="1 2">
    <name type="scientific">Pleurodeles waltl</name>
    <name type="common">Iberian ribbed newt</name>
    <dbReference type="NCBI Taxonomy" id="8319"/>
    <lineage>
        <taxon>Eukaryota</taxon>
        <taxon>Metazoa</taxon>
        <taxon>Chordata</taxon>
        <taxon>Craniata</taxon>
        <taxon>Vertebrata</taxon>
        <taxon>Euteleostomi</taxon>
        <taxon>Amphibia</taxon>
        <taxon>Batrachia</taxon>
        <taxon>Caudata</taxon>
        <taxon>Salamandroidea</taxon>
        <taxon>Salamandridae</taxon>
        <taxon>Pleurodelinae</taxon>
        <taxon>Pleurodeles</taxon>
    </lineage>
</organism>
<accession>A0AAV7QPC5</accession>